<dbReference type="Proteomes" id="UP000831787">
    <property type="component" value="Chromosome"/>
</dbReference>
<keyword evidence="1" id="KW-0812">Transmembrane</keyword>
<evidence type="ECO:0000313" key="2">
    <source>
        <dbReference type="EMBL" id="UOQ44277.1"/>
    </source>
</evidence>
<evidence type="ECO:0000313" key="3">
    <source>
        <dbReference type="Proteomes" id="UP000831787"/>
    </source>
</evidence>
<dbReference type="RefSeq" id="WP_244710107.1">
    <property type="nucleotide sequence ID" value="NZ_CP095073.1"/>
</dbReference>
<keyword evidence="1" id="KW-1133">Transmembrane helix</keyword>
<feature type="transmembrane region" description="Helical" evidence="1">
    <location>
        <begin position="6"/>
        <end position="27"/>
    </location>
</feature>
<protein>
    <submittedName>
        <fullName evidence="2">Uncharacterized protein</fullName>
    </submittedName>
</protein>
<keyword evidence="3" id="KW-1185">Reference proteome</keyword>
<accession>A0ABY4EJQ3</accession>
<dbReference type="EMBL" id="CP095073">
    <property type="protein sequence ID" value="UOQ44277.1"/>
    <property type="molecule type" value="Genomic_DNA"/>
</dbReference>
<organism evidence="2 3">
    <name type="scientific">Halobacillus salinarum</name>
    <dbReference type="NCBI Taxonomy" id="2932257"/>
    <lineage>
        <taxon>Bacteria</taxon>
        <taxon>Bacillati</taxon>
        <taxon>Bacillota</taxon>
        <taxon>Bacilli</taxon>
        <taxon>Bacillales</taxon>
        <taxon>Bacillaceae</taxon>
        <taxon>Halobacillus</taxon>
    </lineage>
</organism>
<gene>
    <name evidence="2" type="ORF">MUN89_20895</name>
</gene>
<name>A0ABY4EJQ3_9BACI</name>
<proteinExistence type="predicted"/>
<sequence>MNVDVLILFLNCILTTVISSVVVMFILRKQYKPAIQRLEREQEEQADYQDSKSVNG</sequence>
<evidence type="ECO:0000256" key="1">
    <source>
        <dbReference type="SAM" id="Phobius"/>
    </source>
</evidence>
<reference evidence="2 3" key="1">
    <citation type="submission" date="2022-04" db="EMBL/GenBank/DDBJ databases">
        <title>Halobacillus sp. isolated from saltern.</title>
        <authorList>
            <person name="Won M."/>
            <person name="Lee C.-M."/>
            <person name="Woen H.-Y."/>
            <person name="Kwon S.-W."/>
        </authorList>
    </citation>
    <scope>NUCLEOTIDE SEQUENCE [LARGE SCALE GENOMIC DNA]</scope>
    <source>
        <strain evidence="2 3">SSBR10-3</strain>
    </source>
</reference>
<keyword evidence="1" id="KW-0472">Membrane</keyword>